<accession>A0A0C1YIE3</accession>
<name>A0A0C1YIE3_9CYAN</name>
<dbReference type="GO" id="GO:0000160">
    <property type="term" value="P:phosphorelay signal transduction system"/>
    <property type="evidence" value="ECO:0007669"/>
    <property type="project" value="InterPro"/>
</dbReference>
<reference evidence="2" key="3">
    <citation type="submission" date="2020-02" db="EMBL/GenBank/DDBJ databases">
        <authorList>
            <person name="Sarangi A.N."/>
            <person name="Ghosh S."/>
            <person name="Mukherjee M."/>
            <person name="Tripathy S."/>
        </authorList>
    </citation>
    <scope>NUCLEOTIDE SEQUENCE</scope>
    <source>
        <strain evidence="2">BDU141951</strain>
    </source>
</reference>
<dbReference type="Pfam" id="PF00072">
    <property type="entry name" value="Response_reg"/>
    <property type="match status" value="1"/>
</dbReference>
<protein>
    <submittedName>
        <fullName evidence="2">Response regulator</fullName>
    </submittedName>
</protein>
<dbReference type="AlphaFoldDB" id="A0A0C1YIE3"/>
<dbReference type="EMBL" id="JTHE02000003">
    <property type="protein sequence ID" value="NEV68875.1"/>
    <property type="molecule type" value="Genomic_DNA"/>
</dbReference>
<dbReference type="InterPro" id="IPR011006">
    <property type="entry name" value="CheY-like_superfamily"/>
</dbReference>
<dbReference type="InterPro" id="IPR050595">
    <property type="entry name" value="Bact_response_regulator"/>
</dbReference>
<comment type="caution">
    <text evidence="2">The sequence shown here is derived from an EMBL/GenBank/DDBJ whole genome shotgun (WGS) entry which is preliminary data.</text>
</comment>
<evidence type="ECO:0000256" key="1">
    <source>
        <dbReference type="ARBA" id="ARBA00022553"/>
    </source>
</evidence>
<dbReference type="SUPFAM" id="SSF52172">
    <property type="entry name" value="CheY-like"/>
    <property type="match status" value="1"/>
</dbReference>
<dbReference type="SMART" id="SM00448">
    <property type="entry name" value="REC"/>
    <property type="match status" value="1"/>
</dbReference>
<reference evidence="2" key="2">
    <citation type="journal article" date="2015" name="Genome Announc.">
        <title>Draft Genome Sequence of Filamentous Marine Cyanobacterium Lyngbya confervoides Strain BDU141951.</title>
        <authorList>
            <person name="Chandrababunaidu M.M."/>
            <person name="Sen D."/>
            <person name="Tripathy S."/>
        </authorList>
    </citation>
    <scope>NUCLEOTIDE SEQUENCE</scope>
    <source>
        <strain evidence="2">BDU141951</strain>
    </source>
</reference>
<dbReference type="PANTHER" id="PTHR44591:SF22">
    <property type="entry name" value="CHEY SUBFAMILY"/>
    <property type="match status" value="1"/>
</dbReference>
<dbReference type="PROSITE" id="PS50110">
    <property type="entry name" value="RESPONSE_REGULATORY"/>
    <property type="match status" value="1"/>
</dbReference>
<reference evidence="2" key="1">
    <citation type="submission" date="2014-11" db="EMBL/GenBank/DDBJ databases">
        <authorList>
            <person name="Malar M.C."/>
            <person name="Sen D."/>
            <person name="Tripathy S."/>
        </authorList>
    </citation>
    <scope>NUCLEOTIDE SEQUENCE</scope>
    <source>
        <strain evidence="2">BDU141951</strain>
    </source>
</reference>
<evidence type="ECO:0000313" key="2">
    <source>
        <dbReference type="EMBL" id="NEV68875.1"/>
    </source>
</evidence>
<dbReference type="PANTHER" id="PTHR44591">
    <property type="entry name" value="STRESS RESPONSE REGULATOR PROTEIN 1"/>
    <property type="match status" value="1"/>
</dbReference>
<dbReference type="InterPro" id="IPR001789">
    <property type="entry name" value="Sig_transdc_resp-reg_receiver"/>
</dbReference>
<keyword evidence="1" id="KW-0597">Phosphoprotein</keyword>
<sequence>MATRSILLIEHETSLREVLGACLRELGGWHVVLSDSIREGICLCEQQKPHVVLVDTSTPETDALLFIEQLKTHTHRQSIPILLISSRAVFFTADQLRQMGFAGAIAKPFNPSTLPHYIAKLMKWEEADP</sequence>
<organism evidence="2">
    <name type="scientific">Lyngbya confervoides BDU141951</name>
    <dbReference type="NCBI Taxonomy" id="1574623"/>
    <lineage>
        <taxon>Bacteria</taxon>
        <taxon>Bacillati</taxon>
        <taxon>Cyanobacteriota</taxon>
        <taxon>Cyanophyceae</taxon>
        <taxon>Oscillatoriophycideae</taxon>
        <taxon>Oscillatoriales</taxon>
        <taxon>Microcoleaceae</taxon>
        <taxon>Lyngbya</taxon>
    </lineage>
</organism>
<gene>
    <name evidence="2" type="ORF">QQ91_017385</name>
</gene>
<proteinExistence type="predicted"/>
<dbReference type="Gene3D" id="3.40.50.2300">
    <property type="match status" value="1"/>
</dbReference>